<gene>
    <name evidence="2" type="ORF">ABVT43_05730</name>
</gene>
<dbReference type="Gene3D" id="3.40.50.720">
    <property type="entry name" value="NAD(P)-binding Rossmann-like Domain"/>
    <property type="match status" value="1"/>
</dbReference>
<feature type="domain" description="NAD-dependent epimerase/dehydratase" evidence="1">
    <location>
        <begin position="17"/>
        <end position="97"/>
    </location>
</feature>
<proteinExistence type="predicted"/>
<dbReference type="Proteomes" id="UP001548189">
    <property type="component" value="Unassembled WGS sequence"/>
</dbReference>
<dbReference type="Pfam" id="PF01370">
    <property type="entry name" value="Epimerase"/>
    <property type="match status" value="1"/>
</dbReference>
<organism evidence="2 3">
    <name type="scientific">Aliikangiella maris</name>
    <dbReference type="NCBI Taxonomy" id="3162458"/>
    <lineage>
        <taxon>Bacteria</taxon>
        <taxon>Pseudomonadati</taxon>
        <taxon>Pseudomonadota</taxon>
        <taxon>Gammaproteobacteria</taxon>
        <taxon>Oceanospirillales</taxon>
        <taxon>Pleioneaceae</taxon>
        <taxon>Aliikangiella</taxon>
    </lineage>
</organism>
<dbReference type="RefSeq" id="WP_353874204.1">
    <property type="nucleotide sequence ID" value="NZ_JBEVCJ010000004.1"/>
</dbReference>
<evidence type="ECO:0000259" key="1">
    <source>
        <dbReference type="Pfam" id="PF01370"/>
    </source>
</evidence>
<name>A0ABV2BRQ0_9GAMM</name>
<dbReference type="EMBL" id="JBEVCJ010000004">
    <property type="protein sequence ID" value="MET1254620.1"/>
    <property type="molecule type" value="Genomic_DNA"/>
</dbReference>
<accession>A0ABV2BRQ0</accession>
<dbReference type="InterPro" id="IPR036291">
    <property type="entry name" value="NAD(P)-bd_dom_sf"/>
</dbReference>
<evidence type="ECO:0000313" key="3">
    <source>
        <dbReference type="Proteomes" id="UP001548189"/>
    </source>
</evidence>
<keyword evidence="3" id="KW-1185">Reference proteome</keyword>
<dbReference type="SUPFAM" id="SSF51735">
    <property type="entry name" value="NAD(P)-binding Rossmann-fold domains"/>
    <property type="match status" value="1"/>
</dbReference>
<protein>
    <submittedName>
        <fullName evidence="2">NAD-dependent epimerase/dehydratase family protein</fullName>
    </submittedName>
</protein>
<dbReference type="Gene3D" id="3.90.25.10">
    <property type="entry name" value="UDP-galactose 4-epimerase, domain 1"/>
    <property type="match status" value="1"/>
</dbReference>
<evidence type="ECO:0000313" key="2">
    <source>
        <dbReference type="EMBL" id="MET1254620.1"/>
    </source>
</evidence>
<dbReference type="InterPro" id="IPR001509">
    <property type="entry name" value="Epimerase_deHydtase"/>
</dbReference>
<sequence length="123" mass="13991">MNPINSRKLFNLLKLSAEAFIEQSLLDYQIVRPSNVFGCVLKSPLFLPSIVRDVTLKKQVTMFVNPEYAKDYNHIDDAVKLILQITCYGQQKVYNIASGKNISAQTIAAILQQETNCQIVWKK</sequence>
<reference evidence="2 3" key="1">
    <citation type="submission" date="2024-06" db="EMBL/GenBank/DDBJ databases">
        <authorList>
            <person name="Li F."/>
        </authorList>
    </citation>
    <scope>NUCLEOTIDE SEQUENCE [LARGE SCALE GENOMIC DNA]</scope>
    <source>
        <strain evidence="2 3">GXAS 311</strain>
    </source>
</reference>
<comment type="caution">
    <text evidence="2">The sequence shown here is derived from an EMBL/GenBank/DDBJ whole genome shotgun (WGS) entry which is preliminary data.</text>
</comment>